<evidence type="ECO:0000256" key="1">
    <source>
        <dbReference type="ARBA" id="ARBA00004651"/>
    </source>
</evidence>
<feature type="transmembrane region" description="Helical" evidence="6">
    <location>
        <begin position="7"/>
        <end position="28"/>
    </location>
</feature>
<comment type="subcellular location">
    <subcellularLocation>
        <location evidence="1">Cell membrane</location>
        <topology evidence="1">Multi-pass membrane protein</topology>
    </subcellularLocation>
</comment>
<sequence length="63" mass="6709">MRGYTGIFGLIVLALDIWAIVSVVNSTAATGTKVIWVLVILILPVLGFLAWLLFGPRAAARGL</sequence>
<evidence type="ECO:0000256" key="5">
    <source>
        <dbReference type="ARBA" id="ARBA00023136"/>
    </source>
</evidence>
<gene>
    <name evidence="8" type="ORF">Rumeso_03580</name>
</gene>
<protein>
    <recommendedName>
        <fullName evidence="7">Cardiolipin synthase N-terminal domain-containing protein</fullName>
    </recommendedName>
</protein>
<dbReference type="STRING" id="442562.Rumeso_03580"/>
<feature type="transmembrane region" description="Helical" evidence="6">
    <location>
        <begin position="34"/>
        <end position="54"/>
    </location>
</feature>
<keyword evidence="5 6" id="KW-0472">Membrane</keyword>
<evidence type="ECO:0000256" key="6">
    <source>
        <dbReference type="SAM" id="Phobius"/>
    </source>
</evidence>
<proteinExistence type="predicted"/>
<evidence type="ECO:0000259" key="7">
    <source>
        <dbReference type="Pfam" id="PF13396"/>
    </source>
</evidence>
<organism evidence="8 9">
    <name type="scientific">Rubellimicrobium mesophilum DSM 19309</name>
    <dbReference type="NCBI Taxonomy" id="442562"/>
    <lineage>
        <taxon>Bacteria</taxon>
        <taxon>Pseudomonadati</taxon>
        <taxon>Pseudomonadota</taxon>
        <taxon>Alphaproteobacteria</taxon>
        <taxon>Rhodobacterales</taxon>
        <taxon>Roseobacteraceae</taxon>
        <taxon>Rubellimicrobium</taxon>
    </lineage>
</organism>
<dbReference type="RefSeq" id="WP_037284657.1">
    <property type="nucleotide sequence ID" value="NZ_KK088643.1"/>
</dbReference>
<dbReference type="InterPro" id="IPR027379">
    <property type="entry name" value="CLS_N"/>
</dbReference>
<keyword evidence="4 6" id="KW-1133">Transmembrane helix</keyword>
<evidence type="ECO:0000313" key="9">
    <source>
        <dbReference type="Proteomes" id="UP000019666"/>
    </source>
</evidence>
<accession>A0A017HKJ5</accession>
<dbReference type="Proteomes" id="UP000019666">
    <property type="component" value="Unassembled WGS sequence"/>
</dbReference>
<comment type="caution">
    <text evidence="8">The sequence shown here is derived from an EMBL/GenBank/DDBJ whole genome shotgun (WGS) entry which is preliminary data.</text>
</comment>
<dbReference type="HOGENOM" id="CLU_176001_6_0_5"/>
<feature type="domain" description="Cardiolipin synthase N-terminal" evidence="7">
    <location>
        <begin position="14"/>
        <end position="56"/>
    </location>
</feature>
<evidence type="ECO:0000256" key="3">
    <source>
        <dbReference type="ARBA" id="ARBA00022692"/>
    </source>
</evidence>
<name>A0A017HKJ5_9RHOB</name>
<evidence type="ECO:0000256" key="4">
    <source>
        <dbReference type="ARBA" id="ARBA00022989"/>
    </source>
</evidence>
<dbReference type="EMBL" id="AOSK01000102">
    <property type="protein sequence ID" value="EYD74850.1"/>
    <property type="molecule type" value="Genomic_DNA"/>
</dbReference>
<dbReference type="GO" id="GO:0005886">
    <property type="term" value="C:plasma membrane"/>
    <property type="evidence" value="ECO:0007669"/>
    <property type="project" value="UniProtKB-SubCell"/>
</dbReference>
<evidence type="ECO:0000256" key="2">
    <source>
        <dbReference type="ARBA" id="ARBA00022475"/>
    </source>
</evidence>
<dbReference type="OrthoDB" id="8455471at2"/>
<keyword evidence="3 6" id="KW-0812">Transmembrane</keyword>
<keyword evidence="2" id="KW-1003">Cell membrane</keyword>
<dbReference type="AlphaFoldDB" id="A0A017HKJ5"/>
<dbReference type="PATRIC" id="fig|442562.3.peg.3525"/>
<reference evidence="8 9" key="1">
    <citation type="submission" date="2013-02" db="EMBL/GenBank/DDBJ databases">
        <authorList>
            <person name="Fiebig A."/>
            <person name="Goeker M."/>
            <person name="Klenk H.-P.P."/>
        </authorList>
    </citation>
    <scope>NUCLEOTIDE SEQUENCE [LARGE SCALE GENOMIC DNA]</scope>
    <source>
        <strain evidence="8 9">DSM 19309</strain>
    </source>
</reference>
<keyword evidence="9" id="KW-1185">Reference proteome</keyword>
<dbReference type="Pfam" id="PF13396">
    <property type="entry name" value="PLDc_N"/>
    <property type="match status" value="1"/>
</dbReference>
<evidence type="ECO:0000313" key="8">
    <source>
        <dbReference type="EMBL" id="EYD74850.1"/>
    </source>
</evidence>